<dbReference type="EMBL" id="KV744867">
    <property type="protein sequence ID" value="OCK83194.1"/>
    <property type="molecule type" value="Genomic_DNA"/>
</dbReference>
<dbReference type="InterPro" id="IPR036864">
    <property type="entry name" value="Zn2-C6_fun-type_DNA-bd_sf"/>
</dbReference>
<evidence type="ECO:0000313" key="5">
    <source>
        <dbReference type="Proteomes" id="UP000250266"/>
    </source>
</evidence>
<dbReference type="PROSITE" id="PS00463">
    <property type="entry name" value="ZN2_CY6_FUNGAL_1"/>
    <property type="match status" value="1"/>
</dbReference>
<dbReference type="OrthoDB" id="5429770at2759"/>
<dbReference type="InterPro" id="IPR053175">
    <property type="entry name" value="DHMBA_Reg_Transcription_Factor"/>
</dbReference>
<dbReference type="PANTHER" id="PTHR38791">
    <property type="entry name" value="ZN(II)2CYS6 TRANSCRIPTION FACTOR (EUROFUNG)-RELATED-RELATED"/>
    <property type="match status" value="1"/>
</dbReference>
<protein>
    <recommendedName>
        <fullName evidence="3">Zn(2)-C6 fungal-type domain-containing protein</fullName>
    </recommendedName>
</protein>
<dbReference type="PROSITE" id="PS50048">
    <property type="entry name" value="ZN2_CY6_FUNGAL_2"/>
    <property type="match status" value="1"/>
</dbReference>
<dbReference type="SMART" id="SM00066">
    <property type="entry name" value="GAL4"/>
    <property type="match status" value="1"/>
</dbReference>
<keyword evidence="1" id="KW-0539">Nucleus</keyword>
<dbReference type="InterPro" id="IPR021858">
    <property type="entry name" value="Fun_TF"/>
</dbReference>
<dbReference type="Pfam" id="PF00172">
    <property type="entry name" value="Zn_clus"/>
    <property type="match status" value="1"/>
</dbReference>
<dbReference type="InterPro" id="IPR001138">
    <property type="entry name" value="Zn2Cys6_DnaBD"/>
</dbReference>
<dbReference type="AlphaFoldDB" id="A0A8E2JIF6"/>
<dbReference type="GO" id="GO:0000981">
    <property type="term" value="F:DNA-binding transcription factor activity, RNA polymerase II-specific"/>
    <property type="evidence" value="ECO:0007669"/>
    <property type="project" value="InterPro"/>
</dbReference>
<proteinExistence type="predicted"/>
<dbReference type="SUPFAM" id="SSF57701">
    <property type="entry name" value="Zn2/Cys6 DNA-binding domain"/>
    <property type="match status" value="1"/>
</dbReference>
<name>A0A8E2JIF6_9PEZI</name>
<gene>
    <name evidence="4" type="ORF">K432DRAFT_192747</name>
</gene>
<accession>A0A8E2JIF6</accession>
<organism evidence="4 5">
    <name type="scientific">Lepidopterella palustris CBS 459.81</name>
    <dbReference type="NCBI Taxonomy" id="1314670"/>
    <lineage>
        <taxon>Eukaryota</taxon>
        <taxon>Fungi</taxon>
        <taxon>Dikarya</taxon>
        <taxon>Ascomycota</taxon>
        <taxon>Pezizomycotina</taxon>
        <taxon>Dothideomycetes</taxon>
        <taxon>Pleosporomycetidae</taxon>
        <taxon>Mytilinidiales</taxon>
        <taxon>Argynnaceae</taxon>
        <taxon>Lepidopterella</taxon>
    </lineage>
</organism>
<evidence type="ECO:0000259" key="3">
    <source>
        <dbReference type="PROSITE" id="PS50048"/>
    </source>
</evidence>
<dbReference type="Pfam" id="PF11951">
    <property type="entry name" value="Fungal_trans_2"/>
    <property type="match status" value="1"/>
</dbReference>
<feature type="compositionally biased region" description="Low complexity" evidence="2">
    <location>
        <begin position="55"/>
        <end position="68"/>
    </location>
</feature>
<feature type="domain" description="Zn(2)-C6 fungal-type" evidence="3">
    <location>
        <begin position="10"/>
        <end position="38"/>
    </location>
</feature>
<evidence type="ECO:0000313" key="4">
    <source>
        <dbReference type="EMBL" id="OCK83194.1"/>
    </source>
</evidence>
<evidence type="ECO:0000256" key="1">
    <source>
        <dbReference type="ARBA" id="ARBA00023242"/>
    </source>
</evidence>
<dbReference type="Proteomes" id="UP000250266">
    <property type="component" value="Unassembled WGS sequence"/>
</dbReference>
<feature type="region of interest" description="Disordered" evidence="2">
    <location>
        <begin position="49"/>
        <end position="73"/>
    </location>
</feature>
<dbReference type="Gene3D" id="4.10.240.10">
    <property type="entry name" value="Zn(2)-C6 fungal-type DNA-binding domain"/>
    <property type="match status" value="1"/>
</dbReference>
<sequence>MSFPGRPAVACGTCREKKVKCDQAFPECRRCVTKGLRCAGYNNDTQFVLRRRPATNSSPTGTGSTSPNKSVVHRPVRSLVTPLEDQAIPRFFYDYVLHGTKPGIPGGFLNFLHELYDRELATPGLWAALAATAYASLANQTKVESLKDRARQVYGISLTLLHQALQSPKETKKDSTLGTLMLLSMYELIMSENESTLWDAHQDGRLILLRLRGTDQFKTDRGLAMFRTAYTQLQFGYLARYMQPHIDLVYQEGSMNGPPRPIFPMNPQLAGLVTRVARLCASAMQVLRNPDSPPQAEDLDNMICDASILDGELVRWKENAPAEWVYYSVRVNSSQRRRFPQAFPSWLEDFQIYPDVRMALVWNFYRCVRIFLHHAVLCCLSRLAFSSDISSAPPSNERSFQPYEETLNAMADEVCASIPFSLGQLESGINPNYSHPKPIGGYLLMWPLHTVKTRGQLSEEKTNFVNGVLKFIRDGLGINHAQSLLDYKVTIPISKIPLPKVN</sequence>
<evidence type="ECO:0000256" key="2">
    <source>
        <dbReference type="SAM" id="MobiDB-lite"/>
    </source>
</evidence>
<keyword evidence="5" id="KW-1185">Reference proteome</keyword>
<dbReference type="GO" id="GO:0008270">
    <property type="term" value="F:zinc ion binding"/>
    <property type="evidence" value="ECO:0007669"/>
    <property type="project" value="InterPro"/>
</dbReference>
<reference evidence="4 5" key="1">
    <citation type="journal article" date="2016" name="Nat. Commun.">
        <title>Ectomycorrhizal ecology is imprinted in the genome of the dominant symbiotic fungus Cenococcum geophilum.</title>
        <authorList>
            <consortium name="DOE Joint Genome Institute"/>
            <person name="Peter M."/>
            <person name="Kohler A."/>
            <person name="Ohm R.A."/>
            <person name="Kuo A."/>
            <person name="Krutzmann J."/>
            <person name="Morin E."/>
            <person name="Arend M."/>
            <person name="Barry K.W."/>
            <person name="Binder M."/>
            <person name="Choi C."/>
            <person name="Clum A."/>
            <person name="Copeland A."/>
            <person name="Grisel N."/>
            <person name="Haridas S."/>
            <person name="Kipfer T."/>
            <person name="LaButti K."/>
            <person name="Lindquist E."/>
            <person name="Lipzen A."/>
            <person name="Maire R."/>
            <person name="Meier B."/>
            <person name="Mihaltcheva S."/>
            <person name="Molinier V."/>
            <person name="Murat C."/>
            <person name="Poggeler S."/>
            <person name="Quandt C.A."/>
            <person name="Sperisen C."/>
            <person name="Tritt A."/>
            <person name="Tisserant E."/>
            <person name="Crous P.W."/>
            <person name="Henrissat B."/>
            <person name="Nehls U."/>
            <person name="Egli S."/>
            <person name="Spatafora J.W."/>
            <person name="Grigoriev I.V."/>
            <person name="Martin F.M."/>
        </authorList>
    </citation>
    <scope>NUCLEOTIDE SEQUENCE [LARGE SCALE GENOMIC DNA]</scope>
    <source>
        <strain evidence="4 5">CBS 459.81</strain>
    </source>
</reference>
<dbReference type="CDD" id="cd00067">
    <property type="entry name" value="GAL4"/>
    <property type="match status" value="1"/>
</dbReference>